<accession>A0AAJ0M134</accession>
<evidence type="ECO:0000313" key="3">
    <source>
        <dbReference type="Proteomes" id="UP001273166"/>
    </source>
</evidence>
<comment type="caution">
    <text evidence="2">The sequence shown here is derived from an EMBL/GenBank/DDBJ whole genome shotgun (WGS) entry which is preliminary data.</text>
</comment>
<proteinExistence type="predicted"/>
<organism evidence="2 3">
    <name type="scientific">Chaetomium strumarium</name>
    <dbReference type="NCBI Taxonomy" id="1170767"/>
    <lineage>
        <taxon>Eukaryota</taxon>
        <taxon>Fungi</taxon>
        <taxon>Dikarya</taxon>
        <taxon>Ascomycota</taxon>
        <taxon>Pezizomycotina</taxon>
        <taxon>Sordariomycetes</taxon>
        <taxon>Sordariomycetidae</taxon>
        <taxon>Sordariales</taxon>
        <taxon>Chaetomiaceae</taxon>
        <taxon>Chaetomium</taxon>
    </lineage>
</organism>
<reference evidence="2" key="1">
    <citation type="journal article" date="2023" name="Mol. Phylogenet. Evol.">
        <title>Genome-scale phylogeny and comparative genomics of the fungal order Sordariales.</title>
        <authorList>
            <person name="Hensen N."/>
            <person name="Bonometti L."/>
            <person name="Westerberg I."/>
            <person name="Brannstrom I.O."/>
            <person name="Guillou S."/>
            <person name="Cros-Aarteil S."/>
            <person name="Calhoun S."/>
            <person name="Haridas S."/>
            <person name="Kuo A."/>
            <person name="Mondo S."/>
            <person name="Pangilinan J."/>
            <person name="Riley R."/>
            <person name="LaButti K."/>
            <person name="Andreopoulos B."/>
            <person name="Lipzen A."/>
            <person name="Chen C."/>
            <person name="Yan M."/>
            <person name="Daum C."/>
            <person name="Ng V."/>
            <person name="Clum A."/>
            <person name="Steindorff A."/>
            <person name="Ohm R.A."/>
            <person name="Martin F."/>
            <person name="Silar P."/>
            <person name="Natvig D.O."/>
            <person name="Lalanne C."/>
            <person name="Gautier V."/>
            <person name="Ament-Velasquez S.L."/>
            <person name="Kruys A."/>
            <person name="Hutchinson M.I."/>
            <person name="Powell A.J."/>
            <person name="Barry K."/>
            <person name="Miller A.N."/>
            <person name="Grigoriev I.V."/>
            <person name="Debuchy R."/>
            <person name="Gladieux P."/>
            <person name="Hiltunen Thoren M."/>
            <person name="Johannesson H."/>
        </authorList>
    </citation>
    <scope>NUCLEOTIDE SEQUENCE</scope>
    <source>
        <strain evidence="2">CBS 333.67</strain>
    </source>
</reference>
<dbReference type="PROSITE" id="PS50181">
    <property type="entry name" value="FBOX"/>
    <property type="match status" value="1"/>
</dbReference>
<dbReference type="AlphaFoldDB" id="A0AAJ0M134"/>
<protein>
    <recommendedName>
        <fullName evidence="1">F-box domain-containing protein</fullName>
    </recommendedName>
</protein>
<dbReference type="SMART" id="SM00256">
    <property type="entry name" value="FBOX"/>
    <property type="match status" value="1"/>
</dbReference>
<dbReference type="GeneID" id="87881245"/>
<gene>
    <name evidence="2" type="ORF">B0T15DRAFT_188618</name>
</gene>
<feature type="domain" description="F-box" evidence="1">
    <location>
        <begin position="202"/>
        <end position="248"/>
    </location>
</feature>
<sequence>MSPCIFKCPICGWMICDEDGSVSWMNQFRGYSEEGIILTGVGLYADPQSGAFVAPRDSSARWDDPSYGNPGEDQFGAMSQAEVNGRHGFVFHDACWSLLQEAYQPTPVPLKRLLEVLDSLPMVWAGGSVDWGHDYGGLAILREKNYYYPWEHLRFADRTFRDGWFDTSYSADPLAISEVEEILAETAQSPPFWNAQLPTRGQDPFNKLPEELCLIIATHLPTSDVLNARRASRSFCRVFNSQSFWASRFRGKSSERSWLFEAARDLERTGGVGHRDWRWLYHRTADARLGRAARNRKRVWGLIHHLADILDACWTELPSELQSPWQRPALLEEPSPGPSWVLTAGNVRGWGQDFSPLQTGCARLKIQRVAIPAEGVSRVAVSTIRLGSIVYIAGLSLTATNGKVLRLGYGTEGSGHPVQIFEAAFTGFNVAVGLGGIHALQCISGTSTARQLSSWLGCPDDTPKTERLSVIGQNMVLEFGFDGFRMVSLAAQLPTPHMSTGRSLRSSAIWYPEVPHASLDLNEGFLVEPQEYTSGYRPLFWSCFGGPGGIYLSNLVKITIIGVIDRIEFSFDIQEVPAECRSFGRMGDWEDDEIDDNDGVVEFPIDGPGGEVLDRVELLQELFPEESGAADWLCKEGQLTWLKIYTNRGRMCEVGLKSESRKRHVVRKELSAPSITGFYGCQYRHLGSSIISLGVITEPVLETEK</sequence>
<evidence type="ECO:0000313" key="2">
    <source>
        <dbReference type="EMBL" id="KAK3305101.1"/>
    </source>
</evidence>
<dbReference type="InterPro" id="IPR056021">
    <property type="entry name" value="DUF7600"/>
</dbReference>
<reference evidence="2" key="2">
    <citation type="submission" date="2023-06" db="EMBL/GenBank/DDBJ databases">
        <authorList>
            <consortium name="Lawrence Berkeley National Laboratory"/>
            <person name="Mondo S.J."/>
            <person name="Hensen N."/>
            <person name="Bonometti L."/>
            <person name="Westerberg I."/>
            <person name="Brannstrom I.O."/>
            <person name="Guillou S."/>
            <person name="Cros-Aarteil S."/>
            <person name="Calhoun S."/>
            <person name="Haridas S."/>
            <person name="Kuo A."/>
            <person name="Pangilinan J."/>
            <person name="Riley R."/>
            <person name="Labutti K."/>
            <person name="Andreopoulos B."/>
            <person name="Lipzen A."/>
            <person name="Chen C."/>
            <person name="Yanf M."/>
            <person name="Daum C."/>
            <person name="Ng V."/>
            <person name="Clum A."/>
            <person name="Steindorff A."/>
            <person name="Ohm R."/>
            <person name="Martin F."/>
            <person name="Silar P."/>
            <person name="Natvig D."/>
            <person name="Lalanne C."/>
            <person name="Gautier V."/>
            <person name="Ament-Velasquez S.L."/>
            <person name="Kruys A."/>
            <person name="Hutchinson M.I."/>
            <person name="Powell A.J."/>
            <person name="Barry K."/>
            <person name="Miller A.N."/>
            <person name="Grigoriev I.V."/>
            <person name="Debuchy R."/>
            <person name="Gladieux P."/>
            <person name="Thoren M.H."/>
            <person name="Johannesson H."/>
        </authorList>
    </citation>
    <scope>NUCLEOTIDE SEQUENCE</scope>
    <source>
        <strain evidence="2">CBS 333.67</strain>
    </source>
</reference>
<dbReference type="InterPro" id="IPR001810">
    <property type="entry name" value="F-box_dom"/>
</dbReference>
<dbReference type="EMBL" id="JAUDZG010000004">
    <property type="protein sequence ID" value="KAK3305101.1"/>
    <property type="molecule type" value="Genomic_DNA"/>
</dbReference>
<dbReference type="InterPro" id="IPR036047">
    <property type="entry name" value="F-box-like_dom_sf"/>
</dbReference>
<name>A0AAJ0M134_9PEZI</name>
<evidence type="ECO:0000259" key="1">
    <source>
        <dbReference type="PROSITE" id="PS50181"/>
    </source>
</evidence>
<dbReference type="SUPFAM" id="SSF81383">
    <property type="entry name" value="F-box domain"/>
    <property type="match status" value="1"/>
</dbReference>
<dbReference type="Pfam" id="PF12937">
    <property type="entry name" value="F-box-like"/>
    <property type="match status" value="1"/>
</dbReference>
<keyword evidence="3" id="KW-1185">Reference proteome</keyword>
<dbReference type="Proteomes" id="UP001273166">
    <property type="component" value="Unassembled WGS sequence"/>
</dbReference>
<dbReference type="RefSeq" id="XP_062720881.1">
    <property type="nucleotide sequence ID" value="XM_062862416.1"/>
</dbReference>
<dbReference type="Gene3D" id="1.20.1280.50">
    <property type="match status" value="1"/>
</dbReference>
<dbReference type="Pfam" id="PF24539">
    <property type="entry name" value="DUF7600"/>
    <property type="match status" value="1"/>
</dbReference>